<accession>J9GB25</accession>
<proteinExistence type="predicted"/>
<gene>
    <name evidence="1" type="ORF">EVA_12908</name>
</gene>
<name>J9GB25_9ZZZZ</name>
<dbReference type="EMBL" id="AMCI01004017">
    <property type="protein sequence ID" value="EJW98982.1"/>
    <property type="molecule type" value="Genomic_DNA"/>
</dbReference>
<evidence type="ECO:0000313" key="1">
    <source>
        <dbReference type="EMBL" id="EJW98982.1"/>
    </source>
</evidence>
<reference evidence="1" key="1">
    <citation type="journal article" date="2012" name="PLoS ONE">
        <title>Gene sets for utilization of primary and secondary nutrition supplies in the distal gut of endangered iberian lynx.</title>
        <authorList>
            <person name="Alcaide M."/>
            <person name="Messina E."/>
            <person name="Richter M."/>
            <person name="Bargiela R."/>
            <person name="Peplies J."/>
            <person name="Huws S.A."/>
            <person name="Newbold C.J."/>
            <person name="Golyshin P.N."/>
            <person name="Simon M.A."/>
            <person name="Lopez G."/>
            <person name="Yakimov M.M."/>
            <person name="Ferrer M."/>
        </authorList>
    </citation>
    <scope>NUCLEOTIDE SEQUENCE</scope>
</reference>
<sequence length="138" mass="16331">MLHLLFINHFKITIMKDLRLNKRFGVQFAYLFGCIYSDEFDVEKMNDREKIEYVFKQFEAEHGGGYYKKSFPNEQSRLADWLQGLPTSCSVSFYNDDIIKIGKSWGFCQTERKAAEFVNNWFSVLALRLIQMRNALCK</sequence>
<organism evidence="1">
    <name type="scientific">gut metagenome</name>
    <dbReference type="NCBI Taxonomy" id="749906"/>
    <lineage>
        <taxon>unclassified sequences</taxon>
        <taxon>metagenomes</taxon>
        <taxon>organismal metagenomes</taxon>
    </lineage>
</organism>
<comment type="caution">
    <text evidence="1">The sequence shown here is derived from an EMBL/GenBank/DDBJ whole genome shotgun (WGS) entry which is preliminary data.</text>
</comment>
<dbReference type="AlphaFoldDB" id="J9GB25"/>
<protein>
    <submittedName>
        <fullName evidence="1">Uncharacterized protein</fullName>
    </submittedName>
</protein>